<dbReference type="AlphaFoldDB" id="A0AAD7T0W4"/>
<accession>A0AAD7T0W4</accession>
<evidence type="ECO:0000313" key="2">
    <source>
        <dbReference type="EMBL" id="KAJ8412374.1"/>
    </source>
</evidence>
<organism evidence="2 3">
    <name type="scientific">Aldrovandia affinis</name>
    <dbReference type="NCBI Taxonomy" id="143900"/>
    <lineage>
        <taxon>Eukaryota</taxon>
        <taxon>Metazoa</taxon>
        <taxon>Chordata</taxon>
        <taxon>Craniata</taxon>
        <taxon>Vertebrata</taxon>
        <taxon>Euteleostomi</taxon>
        <taxon>Actinopterygii</taxon>
        <taxon>Neopterygii</taxon>
        <taxon>Teleostei</taxon>
        <taxon>Notacanthiformes</taxon>
        <taxon>Halosauridae</taxon>
        <taxon>Aldrovandia</taxon>
    </lineage>
</organism>
<dbReference type="EMBL" id="JAINUG010000019">
    <property type="protein sequence ID" value="KAJ8412374.1"/>
    <property type="molecule type" value="Genomic_DNA"/>
</dbReference>
<evidence type="ECO:0000313" key="3">
    <source>
        <dbReference type="Proteomes" id="UP001221898"/>
    </source>
</evidence>
<feature type="compositionally biased region" description="Basic and acidic residues" evidence="1">
    <location>
        <begin position="58"/>
        <end position="67"/>
    </location>
</feature>
<proteinExistence type="predicted"/>
<sequence>MRAEPARRFGTAVLETLSEPPAALRRCPSSARSLSNWREDAPVTETLLCLREAAPLDTLKKQDEKQKGPVTKLLPASAAQSSSAAGEAAGSVKGSSGTDHETGQHSQIQIREQMGEKYEKEQTFSRVL</sequence>
<feature type="region of interest" description="Disordered" evidence="1">
    <location>
        <begin position="54"/>
        <end position="128"/>
    </location>
</feature>
<feature type="compositionally biased region" description="Low complexity" evidence="1">
    <location>
        <begin position="76"/>
        <end position="97"/>
    </location>
</feature>
<keyword evidence="3" id="KW-1185">Reference proteome</keyword>
<protein>
    <submittedName>
        <fullName evidence="2">Uncharacterized protein</fullName>
    </submittedName>
</protein>
<feature type="compositionally biased region" description="Basic and acidic residues" evidence="1">
    <location>
        <begin position="113"/>
        <end position="128"/>
    </location>
</feature>
<reference evidence="2" key="1">
    <citation type="journal article" date="2023" name="Science">
        <title>Genome structures resolve the early diversification of teleost fishes.</title>
        <authorList>
            <person name="Parey E."/>
            <person name="Louis A."/>
            <person name="Montfort J."/>
            <person name="Bouchez O."/>
            <person name="Roques C."/>
            <person name="Iampietro C."/>
            <person name="Lluch J."/>
            <person name="Castinel A."/>
            <person name="Donnadieu C."/>
            <person name="Desvignes T."/>
            <person name="Floi Bucao C."/>
            <person name="Jouanno E."/>
            <person name="Wen M."/>
            <person name="Mejri S."/>
            <person name="Dirks R."/>
            <person name="Jansen H."/>
            <person name="Henkel C."/>
            <person name="Chen W.J."/>
            <person name="Zahm M."/>
            <person name="Cabau C."/>
            <person name="Klopp C."/>
            <person name="Thompson A.W."/>
            <person name="Robinson-Rechavi M."/>
            <person name="Braasch I."/>
            <person name="Lecointre G."/>
            <person name="Bobe J."/>
            <person name="Postlethwait J.H."/>
            <person name="Berthelot C."/>
            <person name="Roest Crollius H."/>
            <person name="Guiguen Y."/>
        </authorList>
    </citation>
    <scope>NUCLEOTIDE SEQUENCE</scope>
    <source>
        <strain evidence="2">NC1722</strain>
    </source>
</reference>
<gene>
    <name evidence="2" type="ORF">AAFF_G00127100</name>
</gene>
<dbReference type="Proteomes" id="UP001221898">
    <property type="component" value="Unassembled WGS sequence"/>
</dbReference>
<name>A0AAD7T0W4_9TELE</name>
<comment type="caution">
    <text evidence="2">The sequence shown here is derived from an EMBL/GenBank/DDBJ whole genome shotgun (WGS) entry which is preliminary data.</text>
</comment>
<evidence type="ECO:0000256" key="1">
    <source>
        <dbReference type="SAM" id="MobiDB-lite"/>
    </source>
</evidence>